<protein>
    <submittedName>
        <fullName evidence="1">Uncharacterized protein</fullName>
    </submittedName>
</protein>
<name>A0AAV4SQL7_CAEEX</name>
<keyword evidence="2" id="KW-1185">Reference proteome</keyword>
<gene>
    <name evidence="1" type="ORF">CEXT_261551</name>
</gene>
<reference evidence="1 2" key="1">
    <citation type="submission" date="2021-06" db="EMBL/GenBank/DDBJ databases">
        <title>Caerostris extrusa draft genome.</title>
        <authorList>
            <person name="Kono N."/>
            <person name="Arakawa K."/>
        </authorList>
    </citation>
    <scope>NUCLEOTIDE SEQUENCE [LARGE SCALE GENOMIC DNA]</scope>
</reference>
<dbReference type="EMBL" id="BPLR01009884">
    <property type="protein sequence ID" value="GIY35274.1"/>
    <property type="molecule type" value="Genomic_DNA"/>
</dbReference>
<evidence type="ECO:0000313" key="1">
    <source>
        <dbReference type="EMBL" id="GIY35274.1"/>
    </source>
</evidence>
<proteinExistence type="predicted"/>
<accession>A0AAV4SQL7</accession>
<evidence type="ECO:0000313" key="2">
    <source>
        <dbReference type="Proteomes" id="UP001054945"/>
    </source>
</evidence>
<organism evidence="1 2">
    <name type="scientific">Caerostris extrusa</name>
    <name type="common">Bark spider</name>
    <name type="synonym">Caerostris bankana</name>
    <dbReference type="NCBI Taxonomy" id="172846"/>
    <lineage>
        <taxon>Eukaryota</taxon>
        <taxon>Metazoa</taxon>
        <taxon>Ecdysozoa</taxon>
        <taxon>Arthropoda</taxon>
        <taxon>Chelicerata</taxon>
        <taxon>Arachnida</taxon>
        <taxon>Araneae</taxon>
        <taxon>Araneomorphae</taxon>
        <taxon>Entelegynae</taxon>
        <taxon>Araneoidea</taxon>
        <taxon>Araneidae</taxon>
        <taxon>Caerostris</taxon>
    </lineage>
</organism>
<sequence>MGGVSGHHPLLPDSSIREPNEIADLHFSLLDRQISCQTTMGLSLYAWSLLSGTLHFQWVSGLSGNREKEEGILA</sequence>
<dbReference type="Proteomes" id="UP001054945">
    <property type="component" value="Unassembled WGS sequence"/>
</dbReference>
<comment type="caution">
    <text evidence="1">The sequence shown here is derived from an EMBL/GenBank/DDBJ whole genome shotgun (WGS) entry which is preliminary data.</text>
</comment>
<dbReference type="AlphaFoldDB" id="A0AAV4SQL7"/>